<dbReference type="GO" id="GO:0005737">
    <property type="term" value="C:cytoplasm"/>
    <property type="evidence" value="ECO:0007669"/>
    <property type="project" value="UniProtKB-SubCell"/>
</dbReference>
<comment type="subcellular location">
    <subcellularLocation>
        <location evidence="3">Cytoplasm</location>
    </subcellularLocation>
</comment>
<feature type="binding site" evidence="3">
    <location>
        <position position="264"/>
    </location>
    <ligand>
        <name>Zn(2+)</name>
        <dbReference type="ChEBI" id="CHEBI:29105"/>
    </ligand>
</feature>
<proteinExistence type="inferred from homology"/>
<evidence type="ECO:0000313" key="6">
    <source>
        <dbReference type="EMBL" id="CEN56051.1"/>
    </source>
</evidence>
<feature type="binding site" evidence="3">
    <location>
        <begin position="120"/>
        <end position="123"/>
    </location>
    <ligand>
        <name>GTP</name>
        <dbReference type="ChEBI" id="CHEBI:37565"/>
    </ligand>
</feature>
<evidence type="ECO:0000259" key="4">
    <source>
        <dbReference type="PROSITE" id="PS50936"/>
    </source>
</evidence>
<dbReference type="NCBIfam" id="TIGR00157">
    <property type="entry name" value="ribosome small subunit-dependent GTPase A"/>
    <property type="match status" value="1"/>
</dbReference>
<feature type="binding site" evidence="3">
    <location>
        <begin position="169"/>
        <end position="177"/>
    </location>
    <ligand>
        <name>GTP</name>
        <dbReference type="ChEBI" id="CHEBI:37565"/>
    </ligand>
</feature>
<comment type="subunit">
    <text evidence="3">Monomer. Associates with 30S ribosomal subunit, binds 16S rRNA.</text>
</comment>
<keyword evidence="2 3" id="KW-0342">GTP-binding</keyword>
<keyword evidence="3" id="KW-0690">Ribosome biogenesis</keyword>
<dbReference type="RefSeq" id="WP_045751229.1">
    <property type="nucleotide sequence ID" value="NZ_LN794158.1"/>
</dbReference>
<dbReference type="InterPro" id="IPR030378">
    <property type="entry name" value="G_CP_dom"/>
</dbReference>
<feature type="binding site" evidence="3">
    <location>
        <position position="251"/>
    </location>
    <ligand>
        <name>Zn(2+)</name>
        <dbReference type="ChEBI" id="CHEBI:29105"/>
    </ligand>
</feature>
<dbReference type="PROSITE" id="PS51721">
    <property type="entry name" value="G_CP"/>
    <property type="match status" value="1"/>
</dbReference>
<keyword evidence="3" id="KW-0479">Metal-binding</keyword>
<sequence>MVEQLLKQGQVIASYGKRYGVELQDGTQISCVTRGKRNDLACGDQVEVKMTDTLEGVVEKLHPRSSLLFRSNAYKTKTLASNVTQVIIVLATTPSFYEALLNRCLIAAEAAGIRPVIVLNKCDLADNSDAMKLLQVYQDLGYQVQPLSAKQDISPLKQWLKGQVSVLVGQSGMGKSTIVNALLPDSAVRTQEVSEVLDSGKHTTTAAHLYHLDSTSDLIDSPGLQEFGLNHLNIEQLEHAFIEFRPYLGKCRFNNCKHTHEPDCAIIGAVEDGKISPVRLAYYQGLTQELGKPDY</sequence>
<dbReference type="KEGG" id="mbac:BN1209_1010"/>
<dbReference type="EC" id="3.6.1.-" evidence="3"/>
<dbReference type="PANTHER" id="PTHR32120">
    <property type="entry name" value="SMALL RIBOSOMAL SUBUNIT BIOGENESIS GTPASE RSGA"/>
    <property type="match status" value="1"/>
</dbReference>
<comment type="cofactor">
    <cofactor evidence="3">
        <name>Zn(2+)</name>
        <dbReference type="ChEBI" id="CHEBI:29105"/>
    </cofactor>
    <text evidence="3">Binds 1 zinc ion per subunit.</text>
</comment>
<dbReference type="OrthoDB" id="9809485at2"/>
<dbReference type="InterPro" id="IPR027417">
    <property type="entry name" value="P-loop_NTPase"/>
</dbReference>
<keyword evidence="3" id="KW-0699">rRNA-binding</keyword>
<dbReference type="STRING" id="1581680.BN1209_1010"/>
<dbReference type="GO" id="GO:0003924">
    <property type="term" value="F:GTPase activity"/>
    <property type="evidence" value="ECO:0007669"/>
    <property type="project" value="UniProtKB-UniRule"/>
</dbReference>
<keyword evidence="3" id="KW-0694">RNA-binding</keyword>
<evidence type="ECO:0000259" key="5">
    <source>
        <dbReference type="PROSITE" id="PS51721"/>
    </source>
</evidence>
<protein>
    <recommendedName>
        <fullName evidence="3">Small ribosomal subunit biogenesis GTPase RsgA</fullName>
        <ecNumber evidence="3">3.6.1.-</ecNumber>
    </recommendedName>
</protein>
<feature type="binding site" evidence="3">
    <location>
        <position position="258"/>
    </location>
    <ligand>
        <name>Zn(2+)</name>
        <dbReference type="ChEBI" id="CHEBI:29105"/>
    </ligand>
</feature>
<dbReference type="InterPro" id="IPR010914">
    <property type="entry name" value="RsgA_GTPase_dom"/>
</dbReference>
<feature type="domain" description="EngC GTPase" evidence="4">
    <location>
        <begin position="81"/>
        <end position="225"/>
    </location>
</feature>
<dbReference type="InterPro" id="IPR012340">
    <property type="entry name" value="NA-bd_OB-fold"/>
</dbReference>
<feature type="domain" description="CP-type G" evidence="5">
    <location>
        <begin position="72"/>
        <end position="227"/>
    </location>
</feature>
<comment type="function">
    <text evidence="3">One of several proteins that assist in the late maturation steps of the functional core of the 30S ribosomal subunit. Helps release RbfA from mature subunits. May play a role in the assembly of ribosomal proteins into the subunit. Circularly permuted GTPase that catalyzes slow GTP hydrolysis, GTPase activity is stimulated by the 30S ribosomal subunit.</text>
</comment>
<dbReference type="HAMAP" id="MF_01820">
    <property type="entry name" value="GTPase_RsgA"/>
    <property type="match status" value="1"/>
</dbReference>
<dbReference type="GO" id="GO:0046872">
    <property type="term" value="F:metal ion binding"/>
    <property type="evidence" value="ECO:0007669"/>
    <property type="project" value="UniProtKB-KW"/>
</dbReference>
<feature type="binding site" evidence="3">
    <location>
        <position position="256"/>
    </location>
    <ligand>
        <name>Zn(2+)</name>
        <dbReference type="ChEBI" id="CHEBI:29105"/>
    </ligand>
</feature>
<dbReference type="Proteomes" id="UP000056322">
    <property type="component" value="Chromosome 1"/>
</dbReference>
<name>A0A0B7IUS3_9PROT</name>
<dbReference type="Pfam" id="PF03193">
    <property type="entry name" value="RsgA_GTPase"/>
    <property type="match status" value="1"/>
</dbReference>
<keyword evidence="3" id="KW-0963">Cytoplasm</keyword>
<dbReference type="GO" id="GO:0005525">
    <property type="term" value="F:GTP binding"/>
    <property type="evidence" value="ECO:0007669"/>
    <property type="project" value="UniProtKB-UniRule"/>
</dbReference>
<dbReference type="HOGENOM" id="CLU_033617_2_0_4"/>
<evidence type="ECO:0000313" key="7">
    <source>
        <dbReference type="Proteomes" id="UP000056322"/>
    </source>
</evidence>
<comment type="similarity">
    <text evidence="3">Belongs to the TRAFAC class YlqF/YawG GTPase family. RsgA subfamily.</text>
</comment>
<dbReference type="Gene3D" id="2.40.50.140">
    <property type="entry name" value="Nucleic acid-binding proteins"/>
    <property type="match status" value="1"/>
</dbReference>
<dbReference type="PROSITE" id="PS50936">
    <property type="entry name" value="ENGC_GTPASE"/>
    <property type="match status" value="1"/>
</dbReference>
<dbReference type="PANTHER" id="PTHR32120:SF11">
    <property type="entry name" value="SMALL RIBOSOMAL SUBUNIT BIOGENESIS GTPASE RSGA 1, MITOCHONDRIAL-RELATED"/>
    <property type="match status" value="1"/>
</dbReference>
<keyword evidence="3 6" id="KW-0378">Hydrolase</keyword>
<dbReference type="AlphaFoldDB" id="A0A0B7IUS3"/>
<reference evidence="7" key="1">
    <citation type="submission" date="2014-12" db="EMBL/GenBank/DDBJ databases">
        <authorList>
            <person name="Salcher M.M."/>
        </authorList>
    </citation>
    <scope>NUCLEOTIDE SEQUENCE [LARGE SCALE GENOMIC DNA]</scope>
    <source>
        <strain evidence="7">MMS-10A-171</strain>
    </source>
</reference>
<dbReference type="InterPro" id="IPR004881">
    <property type="entry name" value="Ribosome_biogen_GTPase_RsgA"/>
</dbReference>
<evidence type="ECO:0000256" key="1">
    <source>
        <dbReference type="ARBA" id="ARBA00022741"/>
    </source>
</evidence>
<keyword evidence="7" id="KW-1185">Reference proteome</keyword>
<dbReference type="EMBL" id="LN794158">
    <property type="protein sequence ID" value="CEN56051.1"/>
    <property type="molecule type" value="Genomic_DNA"/>
</dbReference>
<dbReference type="SUPFAM" id="SSF52540">
    <property type="entry name" value="P-loop containing nucleoside triphosphate hydrolases"/>
    <property type="match status" value="1"/>
</dbReference>
<accession>A0A0B7IUS3</accession>
<gene>
    <name evidence="3 6" type="primary">rsgA</name>
    <name evidence="6" type="ORF">BN1209_1010</name>
</gene>
<dbReference type="Gene3D" id="1.10.40.50">
    <property type="entry name" value="Probable gtpase engc, domain 3"/>
    <property type="match status" value="1"/>
</dbReference>
<keyword evidence="1 3" id="KW-0547">Nucleotide-binding</keyword>
<dbReference type="GO" id="GO:0019843">
    <property type="term" value="F:rRNA binding"/>
    <property type="evidence" value="ECO:0007669"/>
    <property type="project" value="UniProtKB-KW"/>
</dbReference>
<keyword evidence="3" id="KW-0862">Zinc</keyword>
<evidence type="ECO:0000256" key="3">
    <source>
        <dbReference type="HAMAP-Rule" id="MF_01820"/>
    </source>
</evidence>
<dbReference type="CDD" id="cd01854">
    <property type="entry name" value="YjeQ_EngC"/>
    <property type="match status" value="1"/>
</dbReference>
<organism evidence="6 7">
    <name type="scientific">Candidatus Methylopumilus turicensis</name>
    <dbReference type="NCBI Taxonomy" id="1581680"/>
    <lineage>
        <taxon>Bacteria</taxon>
        <taxon>Pseudomonadati</taxon>
        <taxon>Pseudomonadota</taxon>
        <taxon>Betaproteobacteria</taxon>
        <taxon>Nitrosomonadales</taxon>
        <taxon>Methylophilaceae</taxon>
        <taxon>Candidatus Methylopumilus</taxon>
    </lineage>
</organism>
<dbReference type="Gene3D" id="3.40.50.300">
    <property type="entry name" value="P-loop containing nucleotide triphosphate hydrolases"/>
    <property type="match status" value="1"/>
</dbReference>
<dbReference type="SUPFAM" id="SSF50249">
    <property type="entry name" value="Nucleic acid-binding proteins"/>
    <property type="match status" value="1"/>
</dbReference>
<dbReference type="GO" id="GO:0042274">
    <property type="term" value="P:ribosomal small subunit biogenesis"/>
    <property type="evidence" value="ECO:0007669"/>
    <property type="project" value="UniProtKB-UniRule"/>
</dbReference>
<evidence type="ECO:0000256" key="2">
    <source>
        <dbReference type="ARBA" id="ARBA00023134"/>
    </source>
</evidence>